<gene>
    <name evidence="1" type="ORF">LCGC14_0020100</name>
</gene>
<protein>
    <submittedName>
        <fullName evidence="1">Uncharacterized protein</fullName>
    </submittedName>
</protein>
<sequence length="134" mass="14075">MTRRIQYLTALLLALWLPSQALANVLVHCIVVDSAAASVSVHASHDMTVGATVEDCHGKTAVTAVAAEPGVHHESDTTDCFHCTGGCHKVQTMLTLERDAQRSSLAGAGLAIPSHDLAAGFPDFPIRPPIILSV</sequence>
<dbReference type="EMBL" id="LAZR01000004">
    <property type="protein sequence ID" value="KKO10531.1"/>
    <property type="molecule type" value="Genomic_DNA"/>
</dbReference>
<evidence type="ECO:0000313" key="1">
    <source>
        <dbReference type="EMBL" id="KKO10531.1"/>
    </source>
</evidence>
<reference evidence="1" key="1">
    <citation type="journal article" date="2015" name="Nature">
        <title>Complex archaea that bridge the gap between prokaryotes and eukaryotes.</title>
        <authorList>
            <person name="Spang A."/>
            <person name="Saw J.H."/>
            <person name="Jorgensen S.L."/>
            <person name="Zaremba-Niedzwiedzka K."/>
            <person name="Martijn J."/>
            <person name="Lind A.E."/>
            <person name="van Eijk R."/>
            <person name="Schleper C."/>
            <person name="Guy L."/>
            <person name="Ettema T.J."/>
        </authorList>
    </citation>
    <scope>NUCLEOTIDE SEQUENCE</scope>
</reference>
<dbReference type="AlphaFoldDB" id="A0A0F9VZS2"/>
<name>A0A0F9VZS2_9ZZZZ</name>
<organism evidence="1">
    <name type="scientific">marine sediment metagenome</name>
    <dbReference type="NCBI Taxonomy" id="412755"/>
    <lineage>
        <taxon>unclassified sequences</taxon>
        <taxon>metagenomes</taxon>
        <taxon>ecological metagenomes</taxon>
    </lineage>
</organism>
<accession>A0A0F9VZS2</accession>
<comment type="caution">
    <text evidence="1">The sequence shown here is derived from an EMBL/GenBank/DDBJ whole genome shotgun (WGS) entry which is preliminary data.</text>
</comment>
<proteinExistence type="predicted"/>